<dbReference type="Pfam" id="PF13520">
    <property type="entry name" value="AA_permease_2"/>
    <property type="match status" value="1"/>
</dbReference>
<evidence type="ECO:0000256" key="1">
    <source>
        <dbReference type="ARBA" id="ARBA00004141"/>
    </source>
</evidence>
<feature type="transmembrane region" description="Helical" evidence="5">
    <location>
        <begin position="437"/>
        <end position="456"/>
    </location>
</feature>
<evidence type="ECO:0000256" key="5">
    <source>
        <dbReference type="SAM" id="Phobius"/>
    </source>
</evidence>
<feature type="transmembrane region" description="Helical" evidence="5">
    <location>
        <begin position="349"/>
        <end position="371"/>
    </location>
</feature>
<feature type="transmembrane region" description="Helical" evidence="5">
    <location>
        <begin position="142"/>
        <end position="159"/>
    </location>
</feature>
<dbReference type="InterPro" id="IPR002293">
    <property type="entry name" value="AA/rel_permease1"/>
</dbReference>
<keyword evidence="3 5" id="KW-1133">Transmembrane helix</keyword>
<feature type="transmembrane region" description="Helical" evidence="5">
    <location>
        <begin position="61"/>
        <end position="84"/>
    </location>
</feature>
<keyword evidence="4 5" id="KW-0472">Membrane</keyword>
<organism evidence="6 7">
    <name type="scientific">Francisella halioticida</name>
    <dbReference type="NCBI Taxonomy" id="549298"/>
    <lineage>
        <taxon>Bacteria</taxon>
        <taxon>Pseudomonadati</taxon>
        <taxon>Pseudomonadota</taxon>
        <taxon>Gammaproteobacteria</taxon>
        <taxon>Thiotrichales</taxon>
        <taxon>Francisellaceae</taxon>
        <taxon>Francisella</taxon>
    </lineage>
</organism>
<accession>A0ABN5AWE7</accession>
<feature type="transmembrane region" description="Helical" evidence="5">
    <location>
        <begin position="377"/>
        <end position="399"/>
    </location>
</feature>
<name>A0ABN5AWE7_9GAMM</name>
<feature type="transmembrane region" description="Helical" evidence="5">
    <location>
        <begin position="301"/>
        <end position="328"/>
    </location>
</feature>
<evidence type="ECO:0000256" key="4">
    <source>
        <dbReference type="ARBA" id="ARBA00023136"/>
    </source>
</evidence>
<evidence type="ECO:0000313" key="7">
    <source>
        <dbReference type="Proteomes" id="UP000249910"/>
    </source>
</evidence>
<feature type="transmembrane region" description="Helical" evidence="5">
    <location>
        <begin position="211"/>
        <end position="232"/>
    </location>
</feature>
<dbReference type="Gene3D" id="1.20.1740.10">
    <property type="entry name" value="Amino acid/polyamine transporter I"/>
    <property type="match status" value="1"/>
</dbReference>
<feature type="transmembrane region" description="Helical" evidence="5">
    <location>
        <begin position="253"/>
        <end position="275"/>
    </location>
</feature>
<keyword evidence="7" id="KW-1185">Reference proteome</keyword>
<keyword evidence="2 5" id="KW-0812">Transmembrane</keyword>
<evidence type="ECO:0000313" key="6">
    <source>
        <dbReference type="EMBL" id="ASG67037.1"/>
    </source>
</evidence>
<dbReference type="PANTHER" id="PTHR47704:SF1">
    <property type="entry name" value="POTASSIUM TRANSPORTER KIMA"/>
    <property type="match status" value="1"/>
</dbReference>
<comment type="subcellular location">
    <subcellularLocation>
        <location evidence="1">Membrane</location>
        <topology evidence="1">Multi-pass membrane protein</topology>
    </subcellularLocation>
</comment>
<protein>
    <submittedName>
        <fullName evidence="6">Amino acid transporter</fullName>
    </submittedName>
</protein>
<dbReference type="RefSeq" id="WP_088771602.1">
    <property type="nucleotide sequence ID" value="NZ_AP023082.1"/>
</dbReference>
<feature type="transmembrane region" description="Helical" evidence="5">
    <location>
        <begin position="105"/>
        <end position="136"/>
    </location>
</feature>
<evidence type="ECO:0000256" key="2">
    <source>
        <dbReference type="ARBA" id="ARBA00022692"/>
    </source>
</evidence>
<dbReference type="PANTHER" id="PTHR47704">
    <property type="entry name" value="POTASSIUM TRANSPORTER KIMA"/>
    <property type="match status" value="1"/>
</dbReference>
<proteinExistence type="predicted"/>
<feature type="transmembrane region" description="Helical" evidence="5">
    <location>
        <begin position="411"/>
        <end position="431"/>
    </location>
</feature>
<feature type="transmembrane region" description="Helical" evidence="5">
    <location>
        <begin position="171"/>
        <end position="191"/>
    </location>
</feature>
<reference evidence="6 7" key="1">
    <citation type="submission" date="2017-06" db="EMBL/GenBank/DDBJ databases">
        <title>Complete genome of Francisella halioticida.</title>
        <authorList>
            <person name="Sjodin A."/>
        </authorList>
    </citation>
    <scope>NUCLEOTIDE SEQUENCE [LARGE SCALE GENOMIC DNA]</scope>
    <source>
        <strain evidence="6 7">DSM 23729</strain>
    </source>
</reference>
<evidence type="ECO:0000256" key="3">
    <source>
        <dbReference type="ARBA" id="ARBA00022989"/>
    </source>
</evidence>
<gene>
    <name evidence="6" type="ORF">CDV26_00335</name>
</gene>
<dbReference type="InterPro" id="IPR053153">
    <property type="entry name" value="APC_K+_Transporter"/>
</dbReference>
<sequence length="625" mass="69005">MKIRNLIFGSPIPAAKQHEQKIGLFSGFAILSSNALSSVSYATGEVFIVLAIAGATAVSKYAIGVALMVILLILLMGFSYAQVIKAHPEGGGSYSIVKTHFNEKLLLLTAASLIIDYILTVAVSVSTASVAISSAFPVLNDYIVELALALLVLLMVINLRGVKSTAKIFAWPTYMFIASILIMIVIGVYQYSDGSLAKFEYTQNYVNQMHTSIGVLTITLVLRAFSSGSAALTGIESYANGVSAYKLPVLSKAIFGIVLMTLLSIIMFAGVTFIATKTNIYPCFSESVLSQVAHQVLGNGILYYFLQASTCLILLMAANTCFTGFPTLASIMSKDQYLPEQLQRVGDRFAFRNGIVMLTVLSAILVVIFEAQVSKLIPLYAFGVFIAFTLCQAGLVKFWYRNKRQYKSWGLRAFINAFGCVATFVVLITIVESKFFEGVWIIIIAIVIIMFGLYSIKNHYIKRENNLALSVDEAIVNACVHENAKPKIILLVSRIHRGTIEALRLARNISDDITPVFVSANEKKIAKIKAQWKNLAFKEKLLIMRPVYNSFITPVLQILRKNDLRDPERGYSVVVIPEVVNTKWWHFLLHNQNSRMVKLAIAAMDKKDKKTAARVVISVPYKAES</sequence>
<dbReference type="Proteomes" id="UP000249910">
    <property type="component" value="Chromosome"/>
</dbReference>
<dbReference type="EMBL" id="CP022132">
    <property type="protein sequence ID" value="ASG67037.1"/>
    <property type="molecule type" value="Genomic_DNA"/>
</dbReference>